<dbReference type="EMBL" id="QEQK01000005">
    <property type="protein sequence ID" value="PWN56710.1"/>
    <property type="molecule type" value="Genomic_DNA"/>
</dbReference>
<dbReference type="RefSeq" id="WP_109719904.1">
    <property type="nucleotide sequence ID" value="NZ_QEQK01000005.1"/>
</dbReference>
<dbReference type="InterPro" id="IPR008136">
    <property type="entry name" value="CinA_C"/>
</dbReference>
<organism evidence="2 3">
    <name type="scientific">Abyssibacter profundi</name>
    <dbReference type="NCBI Taxonomy" id="2182787"/>
    <lineage>
        <taxon>Bacteria</taxon>
        <taxon>Pseudomonadati</taxon>
        <taxon>Pseudomonadota</taxon>
        <taxon>Gammaproteobacteria</taxon>
        <taxon>Chromatiales</taxon>
        <taxon>Oceanococcaceae</taxon>
        <taxon>Abyssibacter</taxon>
    </lineage>
</organism>
<dbReference type="Proteomes" id="UP000251800">
    <property type="component" value="Unassembled WGS sequence"/>
</dbReference>
<dbReference type="InterPro" id="IPR036653">
    <property type="entry name" value="CinA-like_C"/>
</dbReference>
<accession>A0A363UMS5</accession>
<proteinExistence type="predicted"/>
<dbReference type="OrthoDB" id="9801454at2"/>
<protein>
    <submittedName>
        <fullName evidence="2">Damage-inducible protein CinA</fullName>
    </submittedName>
</protein>
<dbReference type="Pfam" id="PF02464">
    <property type="entry name" value="CinA"/>
    <property type="match status" value="1"/>
</dbReference>
<evidence type="ECO:0000313" key="3">
    <source>
        <dbReference type="Proteomes" id="UP000251800"/>
    </source>
</evidence>
<gene>
    <name evidence="2" type="ORF">DEH80_07190</name>
</gene>
<dbReference type="SUPFAM" id="SSF142433">
    <property type="entry name" value="CinA-like"/>
    <property type="match status" value="1"/>
</dbReference>
<reference evidence="2 3" key="1">
    <citation type="submission" date="2018-05" db="EMBL/GenBank/DDBJ databases">
        <title>Abyssibacter profundi OUC007T gen. nov., sp. nov, a marine bacterium isolated from seawater of the Mariana Trench.</title>
        <authorList>
            <person name="Zhou S."/>
        </authorList>
    </citation>
    <scope>NUCLEOTIDE SEQUENCE [LARGE SCALE GENOMIC DNA]</scope>
    <source>
        <strain evidence="2 3">OUC007</strain>
    </source>
</reference>
<feature type="domain" description="CinA C-terminal" evidence="1">
    <location>
        <begin position="12"/>
        <end position="155"/>
    </location>
</feature>
<comment type="caution">
    <text evidence="2">The sequence shown here is derived from an EMBL/GenBank/DDBJ whole genome shotgun (WGS) entry which is preliminary data.</text>
</comment>
<keyword evidence="3" id="KW-1185">Reference proteome</keyword>
<evidence type="ECO:0000259" key="1">
    <source>
        <dbReference type="Pfam" id="PF02464"/>
    </source>
</evidence>
<dbReference type="Gene3D" id="3.90.950.20">
    <property type="entry name" value="CinA-like"/>
    <property type="match status" value="1"/>
</dbReference>
<evidence type="ECO:0000313" key="2">
    <source>
        <dbReference type="EMBL" id="PWN56710.1"/>
    </source>
</evidence>
<name>A0A363UMS5_9GAMM</name>
<dbReference type="AlphaFoldDB" id="A0A363UMS5"/>
<sequence length="170" mass="17392">MPITSAMGAQVATLAALLQARRATLATAESCTGGWVAKALTDRPGSSAWFMGGIVCYSNQAKQDLLGVPAAMLAEHGAVSEPVVQVLAAEARRRLGASLAVSISGIAGPGGGSADKPVGLVWFGWDDVSGSSTESRVFEGGREAVREQSVRHALAGCIARAESMAQCADY</sequence>
<dbReference type="NCBIfam" id="TIGR00199">
    <property type="entry name" value="PncC_domain"/>
    <property type="match status" value="1"/>
</dbReference>